<feature type="region of interest" description="Disordered" evidence="1">
    <location>
        <begin position="143"/>
        <end position="206"/>
    </location>
</feature>
<evidence type="ECO:0000256" key="2">
    <source>
        <dbReference type="SAM" id="Phobius"/>
    </source>
</evidence>
<accession>A0A0D0DKW8</accession>
<organism evidence="3 4">
    <name type="scientific">Paxillus rubicundulus Ve08.2h10</name>
    <dbReference type="NCBI Taxonomy" id="930991"/>
    <lineage>
        <taxon>Eukaryota</taxon>
        <taxon>Fungi</taxon>
        <taxon>Dikarya</taxon>
        <taxon>Basidiomycota</taxon>
        <taxon>Agaricomycotina</taxon>
        <taxon>Agaricomycetes</taxon>
        <taxon>Agaricomycetidae</taxon>
        <taxon>Boletales</taxon>
        <taxon>Paxilineae</taxon>
        <taxon>Paxillaceae</taxon>
        <taxon>Paxillus</taxon>
    </lineage>
</organism>
<keyword evidence="2" id="KW-0472">Membrane</keyword>
<reference evidence="4" key="2">
    <citation type="submission" date="2015-01" db="EMBL/GenBank/DDBJ databases">
        <title>Evolutionary Origins and Diversification of the Mycorrhizal Mutualists.</title>
        <authorList>
            <consortium name="DOE Joint Genome Institute"/>
            <consortium name="Mycorrhizal Genomics Consortium"/>
            <person name="Kohler A."/>
            <person name="Kuo A."/>
            <person name="Nagy L.G."/>
            <person name="Floudas D."/>
            <person name="Copeland A."/>
            <person name="Barry K.W."/>
            <person name="Cichocki N."/>
            <person name="Veneault-Fourrey C."/>
            <person name="LaButti K."/>
            <person name="Lindquist E.A."/>
            <person name="Lipzen A."/>
            <person name="Lundell T."/>
            <person name="Morin E."/>
            <person name="Murat C."/>
            <person name="Riley R."/>
            <person name="Ohm R."/>
            <person name="Sun H."/>
            <person name="Tunlid A."/>
            <person name="Henrissat B."/>
            <person name="Grigoriev I.V."/>
            <person name="Hibbett D.S."/>
            <person name="Martin F."/>
        </authorList>
    </citation>
    <scope>NUCLEOTIDE SEQUENCE [LARGE SCALE GENOMIC DNA]</scope>
    <source>
        <strain evidence="4">Ve08.2h10</strain>
    </source>
</reference>
<dbReference type="InParanoid" id="A0A0D0DKW8"/>
<keyword evidence="4" id="KW-1185">Reference proteome</keyword>
<evidence type="ECO:0000313" key="3">
    <source>
        <dbReference type="EMBL" id="KIK99182.1"/>
    </source>
</evidence>
<reference evidence="3 4" key="1">
    <citation type="submission" date="2014-04" db="EMBL/GenBank/DDBJ databases">
        <authorList>
            <consortium name="DOE Joint Genome Institute"/>
            <person name="Kuo A."/>
            <person name="Kohler A."/>
            <person name="Jargeat P."/>
            <person name="Nagy L.G."/>
            <person name="Floudas D."/>
            <person name="Copeland A."/>
            <person name="Barry K.W."/>
            <person name="Cichocki N."/>
            <person name="Veneault-Fourrey C."/>
            <person name="LaButti K."/>
            <person name="Lindquist E.A."/>
            <person name="Lipzen A."/>
            <person name="Lundell T."/>
            <person name="Morin E."/>
            <person name="Murat C."/>
            <person name="Sun H."/>
            <person name="Tunlid A."/>
            <person name="Henrissat B."/>
            <person name="Grigoriev I.V."/>
            <person name="Hibbett D.S."/>
            <person name="Martin F."/>
            <person name="Nordberg H.P."/>
            <person name="Cantor M.N."/>
            <person name="Hua S.X."/>
        </authorList>
    </citation>
    <scope>NUCLEOTIDE SEQUENCE [LARGE SCALE GENOMIC DNA]</scope>
    <source>
        <strain evidence="3 4">Ve08.2h10</strain>
    </source>
</reference>
<feature type="transmembrane region" description="Helical" evidence="2">
    <location>
        <begin position="83"/>
        <end position="101"/>
    </location>
</feature>
<sequence length="206" mass="21931">MRKGLIRLTRKPTFLGRWMCPRLKTQVGSRRRGANSADATSSQGNGAPGPVQSAEGGASVMSTNPPLVPKGRPTAGNVKKTPVGGVFIVTAAFAACWYGLLRHQARKEELDPVTGGALPTGEYRMAQARGPAENPDRPATLRQYNSCSSRSPQQISSPEAIRSSDGRAFRAVPDSPQSKSGKFVDSHIGPRPGPQLTPQRTKAEDS</sequence>
<evidence type="ECO:0008006" key="5">
    <source>
        <dbReference type="Google" id="ProtNLM"/>
    </source>
</evidence>
<dbReference type="AlphaFoldDB" id="A0A0D0DKW8"/>
<gene>
    <name evidence="3" type="ORF">PAXRUDRAFT_23847</name>
</gene>
<dbReference type="Proteomes" id="UP000054538">
    <property type="component" value="Unassembled WGS sequence"/>
</dbReference>
<dbReference type="OrthoDB" id="2850836at2759"/>
<proteinExistence type="predicted"/>
<feature type="region of interest" description="Disordered" evidence="1">
    <location>
        <begin position="25"/>
        <end position="79"/>
    </location>
</feature>
<feature type="compositionally biased region" description="Low complexity" evidence="1">
    <location>
        <begin position="146"/>
        <end position="158"/>
    </location>
</feature>
<name>A0A0D0DKW8_9AGAM</name>
<dbReference type="EMBL" id="KN824867">
    <property type="protein sequence ID" value="KIK99182.1"/>
    <property type="molecule type" value="Genomic_DNA"/>
</dbReference>
<keyword evidence="2" id="KW-0812">Transmembrane</keyword>
<evidence type="ECO:0000256" key="1">
    <source>
        <dbReference type="SAM" id="MobiDB-lite"/>
    </source>
</evidence>
<keyword evidence="2" id="KW-1133">Transmembrane helix</keyword>
<evidence type="ECO:0000313" key="4">
    <source>
        <dbReference type="Proteomes" id="UP000054538"/>
    </source>
</evidence>
<dbReference type="HOGENOM" id="CLU_1332319_0_0_1"/>
<protein>
    <recommendedName>
        <fullName evidence="5">Transmembrane protein</fullName>
    </recommendedName>
</protein>